<organism evidence="6 7">
    <name type="scientific">Multifurca ochricompacta</name>
    <dbReference type="NCBI Taxonomy" id="376703"/>
    <lineage>
        <taxon>Eukaryota</taxon>
        <taxon>Fungi</taxon>
        <taxon>Dikarya</taxon>
        <taxon>Basidiomycota</taxon>
        <taxon>Agaricomycotina</taxon>
        <taxon>Agaricomycetes</taxon>
        <taxon>Russulales</taxon>
        <taxon>Russulaceae</taxon>
        <taxon>Multifurca</taxon>
    </lineage>
</organism>
<feature type="compositionally biased region" description="Low complexity" evidence="5">
    <location>
        <begin position="233"/>
        <end position="245"/>
    </location>
</feature>
<dbReference type="PRINTS" id="PR00449">
    <property type="entry name" value="RASTRNSFRMNG"/>
</dbReference>
<evidence type="ECO:0000256" key="2">
    <source>
        <dbReference type="ARBA" id="ARBA00022741"/>
    </source>
</evidence>
<keyword evidence="2" id="KW-0547">Nucleotide-binding</keyword>
<dbReference type="GO" id="GO:0032889">
    <property type="term" value="P:regulation of vacuole fusion, non-autophagic"/>
    <property type="evidence" value="ECO:0007669"/>
    <property type="project" value="TreeGrafter"/>
</dbReference>
<sequence length="373" mass="40170">MRTVKLVVIGNSGVGKTSLRGQFVSNRFSTGYRATIGADFITKTLPHHSDPEQSVTLQIWDTAGQEHAALLMFDVNQPATLQALTRWWSEFRARAPLADEDMEEYCLVVVGNKIDLMRGSDGAAVSEGAALRFIDELVPPSESRSSSPATPEDERVWLPGHVSARVASGSDDEIIMHTSSDPTEPEDIILSRSARNSQFSLAPNGTMSSAHTGFTSFHTPASSFSDGGAPYESAPSSPLSRSRSPSPLPSPPPSPPHSRSAPHAPTSARRSYSASTMSTSCTAPTITQARYSTTHLLETAQTMPPRPPRGPKLFFTSAKTGTGVSDVFAYIAQRVTTRWEWEEARGVFTVDLGDVGNVQNKKRKAVESACCSS</sequence>
<dbReference type="PANTHER" id="PTHR47981:SF20">
    <property type="entry name" value="RAS-RELATED PROTEIN RAB-7A"/>
    <property type="match status" value="1"/>
</dbReference>
<protein>
    <submittedName>
        <fullName evidence="6">P-loop containing nucleoside triphosphate hydrolase protein</fullName>
    </submittedName>
</protein>
<dbReference type="InterPro" id="IPR027417">
    <property type="entry name" value="P-loop_NTPase"/>
</dbReference>
<evidence type="ECO:0000256" key="4">
    <source>
        <dbReference type="ARBA" id="ARBA00023289"/>
    </source>
</evidence>
<name>A0AAD4QJK2_9AGAM</name>
<accession>A0AAD4QJK2</accession>
<evidence type="ECO:0000313" key="7">
    <source>
        <dbReference type="Proteomes" id="UP001203297"/>
    </source>
</evidence>
<dbReference type="SMART" id="SM00175">
    <property type="entry name" value="RAB"/>
    <property type="match status" value="1"/>
</dbReference>
<dbReference type="SUPFAM" id="SSF52540">
    <property type="entry name" value="P-loop containing nucleoside triphosphate hydrolases"/>
    <property type="match status" value="1"/>
</dbReference>
<keyword evidence="4" id="KW-0636">Prenylation</keyword>
<keyword evidence="3" id="KW-0342">GTP-binding</keyword>
<keyword evidence="7" id="KW-1185">Reference proteome</keyword>
<dbReference type="Pfam" id="PF00071">
    <property type="entry name" value="Ras"/>
    <property type="match status" value="1"/>
</dbReference>
<dbReference type="CDD" id="cd00154">
    <property type="entry name" value="Rab"/>
    <property type="match status" value="1"/>
</dbReference>
<dbReference type="PROSITE" id="PS51419">
    <property type="entry name" value="RAB"/>
    <property type="match status" value="1"/>
</dbReference>
<feature type="compositionally biased region" description="Pro residues" evidence="5">
    <location>
        <begin position="246"/>
        <end position="256"/>
    </location>
</feature>
<gene>
    <name evidence="6" type="ORF">B0F90DRAFT_1811978</name>
</gene>
<dbReference type="SMART" id="SM00174">
    <property type="entry name" value="RHO"/>
    <property type="match status" value="1"/>
</dbReference>
<dbReference type="Proteomes" id="UP001203297">
    <property type="component" value="Unassembled WGS sequence"/>
</dbReference>
<reference evidence="6" key="1">
    <citation type="journal article" date="2022" name="New Phytol.">
        <title>Evolutionary transition to the ectomycorrhizal habit in the genomes of a hyperdiverse lineage of mushroom-forming fungi.</title>
        <authorList>
            <person name="Looney B."/>
            <person name="Miyauchi S."/>
            <person name="Morin E."/>
            <person name="Drula E."/>
            <person name="Courty P.E."/>
            <person name="Kohler A."/>
            <person name="Kuo A."/>
            <person name="LaButti K."/>
            <person name="Pangilinan J."/>
            <person name="Lipzen A."/>
            <person name="Riley R."/>
            <person name="Andreopoulos W."/>
            <person name="He G."/>
            <person name="Johnson J."/>
            <person name="Nolan M."/>
            <person name="Tritt A."/>
            <person name="Barry K.W."/>
            <person name="Grigoriev I.V."/>
            <person name="Nagy L.G."/>
            <person name="Hibbett D."/>
            <person name="Henrissat B."/>
            <person name="Matheny P.B."/>
            <person name="Labbe J."/>
            <person name="Martin F.M."/>
        </authorList>
    </citation>
    <scope>NUCLEOTIDE SEQUENCE</scope>
    <source>
        <strain evidence="6">BPL690</strain>
    </source>
</reference>
<dbReference type="GO" id="GO:0005770">
    <property type="term" value="C:late endosome"/>
    <property type="evidence" value="ECO:0007669"/>
    <property type="project" value="TreeGrafter"/>
</dbReference>
<feature type="compositionally biased region" description="Low complexity" evidence="5">
    <location>
        <begin position="257"/>
        <end position="271"/>
    </location>
</feature>
<dbReference type="SMART" id="SM00173">
    <property type="entry name" value="RAS"/>
    <property type="match status" value="1"/>
</dbReference>
<dbReference type="InterPro" id="IPR001806">
    <property type="entry name" value="Small_GTPase"/>
</dbReference>
<evidence type="ECO:0000313" key="6">
    <source>
        <dbReference type="EMBL" id="KAI0292237.1"/>
    </source>
</evidence>
<dbReference type="EMBL" id="WTXG01000127">
    <property type="protein sequence ID" value="KAI0292237.1"/>
    <property type="molecule type" value="Genomic_DNA"/>
</dbReference>
<keyword evidence="6" id="KW-0378">Hydrolase</keyword>
<comment type="similarity">
    <text evidence="1">Belongs to the small GTPase superfamily. Rab family.</text>
</comment>
<comment type="caution">
    <text evidence="6">The sequence shown here is derived from an EMBL/GenBank/DDBJ whole genome shotgun (WGS) entry which is preliminary data.</text>
</comment>
<evidence type="ECO:0000256" key="1">
    <source>
        <dbReference type="ARBA" id="ARBA00006270"/>
    </source>
</evidence>
<keyword evidence="4" id="KW-0449">Lipoprotein</keyword>
<dbReference type="AlphaFoldDB" id="A0AAD4QJK2"/>
<feature type="region of interest" description="Disordered" evidence="5">
    <location>
        <begin position="221"/>
        <end position="285"/>
    </location>
</feature>
<dbReference type="GO" id="GO:0005525">
    <property type="term" value="F:GTP binding"/>
    <property type="evidence" value="ECO:0007669"/>
    <property type="project" value="UniProtKB-KW"/>
</dbReference>
<dbReference type="GO" id="GO:0000329">
    <property type="term" value="C:fungal-type vacuole membrane"/>
    <property type="evidence" value="ECO:0007669"/>
    <property type="project" value="TreeGrafter"/>
</dbReference>
<dbReference type="GO" id="GO:0003924">
    <property type="term" value="F:GTPase activity"/>
    <property type="evidence" value="ECO:0007669"/>
    <property type="project" value="InterPro"/>
</dbReference>
<dbReference type="Gene3D" id="3.40.50.300">
    <property type="entry name" value="P-loop containing nucleotide triphosphate hydrolases"/>
    <property type="match status" value="1"/>
</dbReference>
<dbReference type="PANTHER" id="PTHR47981">
    <property type="entry name" value="RAB FAMILY"/>
    <property type="match status" value="1"/>
</dbReference>
<feature type="compositionally biased region" description="Polar residues" evidence="5">
    <location>
        <begin position="272"/>
        <end position="285"/>
    </location>
</feature>
<evidence type="ECO:0000256" key="3">
    <source>
        <dbReference type="ARBA" id="ARBA00023134"/>
    </source>
</evidence>
<proteinExistence type="inferred from homology"/>
<evidence type="ECO:0000256" key="5">
    <source>
        <dbReference type="SAM" id="MobiDB-lite"/>
    </source>
</evidence>